<proteinExistence type="predicted"/>
<dbReference type="InterPro" id="IPR021145">
    <property type="entry name" value="Portal_protein_SPP1_Gp6-like"/>
</dbReference>
<accession>A0A224WWU4</accession>
<sequence>MSITIARKFVPDPNNPTAEVVARCIELHQAELKRLERLNNYYDGNHDIKSKTYDKDVYKNTVVNEAKKITDLNVAFATGNAVSYSSTDEIEPLLDVFKEVDIEGHDVELEKDLSVFGYSNELHYLKPIGDDETKIMVQKIDPRGSFVVTDDTLDKEAMFGVRYFETFDLNNKSAGYEVEIYAATTLTFYTVQKLDMKKVTELEVKENPYGKVPLIEFRNNEEKQGDFEPVIDLIDAYNTLTTDRLNDKEAHLQAILVAYGYSIVDAINDTNDAKGEQMAIDVPDPAGRTEFLTNPLDETQVEILANRIKEDLHEISNTPNLNDKDFAGNISGEAMKWKIFGLLNNLGMKQRYFIKGIRKRLELLQAIIKVKLAKEVDITNIEIKMTPFIPANLSEIISNISQSQEFIPLQHSLSWLPDVDDPSQIIEQLREQKAESIEVNQQILGASTGFEDEKKESETDDDESED</sequence>
<dbReference type="Proteomes" id="UP000218689">
    <property type="component" value="Unassembled WGS sequence"/>
</dbReference>
<dbReference type="OrthoDB" id="3189403at2"/>
<dbReference type="Pfam" id="PF05133">
    <property type="entry name" value="SPP1_portal"/>
    <property type="match status" value="1"/>
</dbReference>
<dbReference type="AlphaFoldDB" id="A0A224WWU4"/>
<feature type="region of interest" description="Disordered" evidence="1">
    <location>
        <begin position="443"/>
        <end position="466"/>
    </location>
</feature>
<protein>
    <recommendedName>
        <fullName evidence="4">Phage portal protein</fullName>
    </recommendedName>
</protein>
<evidence type="ECO:0000313" key="3">
    <source>
        <dbReference type="Proteomes" id="UP000218689"/>
    </source>
</evidence>
<evidence type="ECO:0000256" key="1">
    <source>
        <dbReference type="SAM" id="MobiDB-lite"/>
    </source>
</evidence>
<keyword evidence="3" id="KW-1185">Reference proteome</keyword>
<evidence type="ECO:0000313" key="2">
    <source>
        <dbReference type="EMBL" id="GAX46778.1"/>
    </source>
</evidence>
<comment type="caution">
    <text evidence="2">The sequence shown here is derived from an EMBL/GenBank/DDBJ whole genome shotgun (WGS) entry which is preliminary data.</text>
</comment>
<dbReference type="RefSeq" id="WP_094783848.1">
    <property type="nucleotide sequence ID" value="NZ_BEDT01000001.1"/>
</dbReference>
<reference evidence="3" key="1">
    <citation type="submission" date="2017-08" db="EMBL/GenBank/DDBJ databases">
        <title>Draft genome sequence of Lactococcus sp. strain Rs-Y01, isolated from the gut of the lower termite Reticulitermes speratus.</title>
        <authorList>
            <person name="Ohkuma M."/>
            <person name="Yuki M."/>
        </authorList>
    </citation>
    <scope>NUCLEOTIDE SEQUENCE [LARGE SCALE GENOMIC DNA]</scope>
    <source>
        <strain evidence="3">Rs-Y01</strain>
    </source>
</reference>
<dbReference type="EMBL" id="BEDT01000001">
    <property type="protein sequence ID" value="GAX46778.1"/>
    <property type="molecule type" value="Genomic_DNA"/>
</dbReference>
<gene>
    <name evidence="2" type="ORF">RsY01_357</name>
</gene>
<evidence type="ECO:0008006" key="4">
    <source>
        <dbReference type="Google" id="ProtNLM"/>
    </source>
</evidence>
<name>A0A224WWU4_9LACT</name>
<dbReference type="NCBIfam" id="TIGR01538">
    <property type="entry name" value="portal_SPP1"/>
    <property type="match status" value="1"/>
</dbReference>
<organism evidence="2 3">
    <name type="scientific">Pseudolactococcus reticulitermitis</name>
    <dbReference type="NCBI Taxonomy" id="2025039"/>
    <lineage>
        <taxon>Bacteria</taxon>
        <taxon>Bacillati</taxon>
        <taxon>Bacillota</taxon>
        <taxon>Bacilli</taxon>
        <taxon>Lactobacillales</taxon>
        <taxon>Streptococcaceae</taxon>
        <taxon>Pseudolactococcus</taxon>
    </lineage>
</organism>
<dbReference type="InterPro" id="IPR006428">
    <property type="entry name" value="Portal_SPP1-type"/>
</dbReference>